<name>X0T1R3_9ZZZZ</name>
<proteinExistence type="predicted"/>
<dbReference type="EMBL" id="BARS01004690">
    <property type="protein sequence ID" value="GAF82107.1"/>
    <property type="molecule type" value="Genomic_DNA"/>
</dbReference>
<dbReference type="AlphaFoldDB" id="X0T1R3"/>
<reference evidence="1" key="1">
    <citation type="journal article" date="2014" name="Front. Microbiol.">
        <title>High frequency of phylogenetically diverse reductive dehalogenase-homologous genes in deep subseafloor sedimentary metagenomes.</title>
        <authorList>
            <person name="Kawai M."/>
            <person name="Futagami T."/>
            <person name="Toyoda A."/>
            <person name="Takaki Y."/>
            <person name="Nishi S."/>
            <person name="Hori S."/>
            <person name="Arai W."/>
            <person name="Tsubouchi T."/>
            <person name="Morono Y."/>
            <person name="Uchiyama I."/>
            <person name="Ito T."/>
            <person name="Fujiyama A."/>
            <person name="Inagaki F."/>
            <person name="Takami H."/>
        </authorList>
    </citation>
    <scope>NUCLEOTIDE SEQUENCE</scope>
    <source>
        <strain evidence="1">Expedition CK06-06</strain>
    </source>
</reference>
<accession>X0T1R3</accession>
<sequence>MTSRKLSNNKYEVELLFQDLNTVLAISDRPKRIAKTLSNKELVALWQDKSSDGFANDPPNAVIDFRNKMNPKIRSVVSVVINNARLGKDGNSIILTVDTKPFDNVDNNIQNRLMKDMTCGSIYVDSLINDSRKIVLHGKKGQ</sequence>
<organism evidence="1">
    <name type="scientific">marine sediment metagenome</name>
    <dbReference type="NCBI Taxonomy" id="412755"/>
    <lineage>
        <taxon>unclassified sequences</taxon>
        <taxon>metagenomes</taxon>
        <taxon>ecological metagenomes</taxon>
    </lineage>
</organism>
<comment type="caution">
    <text evidence="1">The sequence shown here is derived from an EMBL/GenBank/DDBJ whole genome shotgun (WGS) entry which is preliminary data.</text>
</comment>
<protein>
    <submittedName>
        <fullName evidence="1">Uncharacterized protein</fullName>
    </submittedName>
</protein>
<evidence type="ECO:0000313" key="1">
    <source>
        <dbReference type="EMBL" id="GAF82107.1"/>
    </source>
</evidence>
<gene>
    <name evidence="1" type="ORF">S01H1_09177</name>
</gene>